<dbReference type="InterPro" id="IPR017871">
    <property type="entry name" value="ABC_transporter-like_CS"/>
</dbReference>
<evidence type="ECO:0000256" key="5">
    <source>
        <dbReference type="ARBA" id="ARBA00022737"/>
    </source>
</evidence>
<feature type="transmembrane region" description="Helical" evidence="12">
    <location>
        <begin position="736"/>
        <end position="762"/>
    </location>
</feature>
<name>A0A8T0SMF8_PANVG</name>
<evidence type="ECO:0000313" key="15">
    <source>
        <dbReference type="EMBL" id="KAG2598193.1"/>
    </source>
</evidence>
<dbReference type="PROSITE" id="PS50929">
    <property type="entry name" value="ABC_TM1F"/>
    <property type="match status" value="2"/>
</dbReference>
<dbReference type="GO" id="GO:0016887">
    <property type="term" value="F:ATP hydrolysis activity"/>
    <property type="evidence" value="ECO:0007669"/>
    <property type="project" value="InterPro"/>
</dbReference>
<dbReference type="Pfam" id="PF00664">
    <property type="entry name" value="ABC_membrane"/>
    <property type="match status" value="2"/>
</dbReference>
<feature type="region of interest" description="Disordered" evidence="11">
    <location>
        <begin position="1"/>
        <end position="20"/>
    </location>
</feature>
<evidence type="ECO:0000256" key="4">
    <source>
        <dbReference type="ARBA" id="ARBA00022692"/>
    </source>
</evidence>
<keyword evidence="4 12" id="KW-0812">Transmembrane</keyword>
<feature type="transmembrane region" description="Helical" evidence="12">
    <location>
        <begin position="841"/>
        <end position="861"/>
    </location>
</feature>
<evidence type="ECO:0000256" key="9">
    <source>
        <dbReference type="ARBA" id="ARBA00023136"/>
    </source>
</evidence>
<dbReference type="GO" id="GO:0090374">
    <property type="term" value="P:oligopeptide export from mitochondrion"/>
    <property type="evidence" value="ECO:0007669"/>
    <property type="project" value="TreeGrafter"/>
</dbReference>
<dbReference type="CDD" id="cd03249">
    <property type="entry name" value="ABC_MTABC3_MDL1_MDL2"/>
    <property type="match status" value="2"/>
</dbReference>
<dbReference type="FunFam" id="1.20.1560.10:FF:000044">
    <property type="entry name" value="ABC transporter B family member 9"/>
    <property type="match status" value="1"/>
</dbReference>
<feature type="transmembrane region" description="Helical" evidence="12">
    <location>
        <begin position="692"/>
        <end position="716"/>
    </location>
</feature>
<protein>
    <submittedName>
        <fullName evidence="15">Uncharacterized protein</fullName>
    </submittedName>
</protein>
<dbReference type="PROSITE" id="PS00211">
    <property type="entry name" value="ABC_TRANSPORTER_1"/>
    <property type="match status" value="2"/>
</dbReference>
<feature type="domain" description="ABC transmembrane type-1" evidence="14">
    <location>
        <begin position="46"/>
        <end position="334"/>
    </location>
</feature>
<feature type="domain" description="ABC transporter" evidence="13">
    <location>
        <begin position="369"/>
        <end position="605"/>
    </location>
</feature>
<accession>A0A8T0SMF8</accession>
<proteinExistence type="inferred from homology"/>
<feature type="transmembrane region" description="Helical" evidence="12">
    <location>
        <begin position="266"/>
        <end position="293"/>
    </location>
</feature>
<keyword evidence="10" id="KW-0325">Glycoprotein</keyword>
<dbReference type="GO" id="GO:0005743">
    <property type="term" value="C:mitochondrial inner membrane"/>
    <property type="evidence" value="ECO:0007669"/>
    <property type="project" value="TreeGrafter"/>
</dbReference>
<evidence type="ECO:0000256" key="8">
    <source>
        <dbReference type="ARBA" id="ARBA00022989"/>
    </source>
</evidence>
<dbReference type="Pfam" id="PF00005">
    <property type="entry name" value="ABC_tran"/>
    <property type="match status" value="2"/>
</dbReference>
<keyword evidence="9 12" id="KW-0472">Membrane</keyword>
<dbReference type="FunFam" id="1.20.1560.10:FF:000360">
    <property type="entry name" value="Os01g0533900 protein"/>
    <property type="match status" value="1"/>
</dbReference>
<dbReference type="InterPro" id="IPR036640">
    <property type="entry name" value="ABC1_TM_sf"/>
</dbReference>
<feature type="domain" description="ABC transmembrane type-1" evidence="14">
    <location>
        <begin position="696"/>
        <end position="982"/>
    </location>
</feature>
<dbReference type="CDD" id="cd18578">
    <property type="entry name" value="ABC_6TM_Pgp_ABCB1_D2_like"/>
    <property type="match status" value="1"/>
</dbReference>
<keyword evidence="6" id="KW-0547">Nucleotide-binding</keyword>
<keyword evidence="16" id="KW-1185">Reference proteome</keyword>
<sequence>MRGSGETAAGGRERPPPAVGKAAAVGTVPFHRLFAFADRADAALMAVGAAAAVANGMARPLMTFIMGDVIDAFGSSTDGSSDVAHRVSKVIVNFVYLAIGAGVASTLQVSLWTIAGERQAARIRALYLKAILRQDIAYFDMEMSTGQVTERMAGDTFLIQDAIGEKVGRSIQLLSTFVGGFIIAFVRGWLLALVMLSSIPPIAISFAIITKLRIRLSTHMQAKYGDAGNVVEQTLGAIRTVVSFGGEEHAITMYNKLIRKAYESSLLEGIVTGLGLGAMELSLFCSYGLAIWYGSRLIIERGYNGGSVISIIMAVTIGAMCLGLAAPSVTAFAEGQGAAYRMFRTIERQPNIDIYDTAGIVLEDIKGDVELTDVYFSYPTRSEHLVFDGFSLRVPSGTTMALVGESGCGKSTVISLVERFYDPQAGQVLIDGVDIRRMNLGWIRGKIGLVSQEPVLFSTTIRENIAYGMENLTLEDIKEATELANAAKFIDNFPNGLDTMVGERGIQLSGGQKQRIAIARAIVKNPKILLLDEATSALDMESERVVQEALNRVMLQRTTIIVAHRLSTVKNADVISVLQNGKMVEQGSHIELMKIPEGSYSKLIHLQDTQQEAETYHTDPRSKSFFERSVSKGSSSIGHSDRHSFSASPWIPDPTEFSPAPNIEDDKTHKVMPNGPKKAPIARLFYLNKPEALVLALGSIIAAMHGVILPLFGTLISTAIKTFYEPPEKLPKDSRFWASMFVALGAYSFVLNPVEYFLFGLAGGKLVERIRSLMFRSVMSQDINWFDKPENSSGLIGARLSTNAVIVKQLVGDNLALNVQTLSTIVSGLTIAMVANWKMTLIITVVLPLVGLQAYAQMLFLKGLNKNSKLKYEEASQVASDAVGGMRTVASFCAEKNVMKTYEMKCESPIRQGIREGVVGGLGLGFSLAVFYFAYALCFYVGAKFVQQGKATFPEVFKVFFVLVLGAEGISRSSAIGADSNKVNDAATSVFEILDCKSKIDYSNEEGVTIASVRGDIDFQNVCFSYPLRPSIQIFKDLSLSVPSGKTVALVGESGSGKSTVIALLERFYDPDSGSIFLDGIDLQTLNVSWLRQQVGLVSQEPVLFNDTIRANIAYGRQGEASEEEIIAAAEAANAHEYISALPDGYNTIVGERGIQLSGGQKQRVAIARAIIKNPKVLLLDEATSALDVESERVVQEALDNVVIGRTTVVVAHRLSTIRGADIITVLKNGTVVEKGSHGDLMQIKDGIYASLVELSSSSQ</sequence>
<dbReference type="Gene3D" id="1.20.1560.10">
    <property type="entry name" value="ABC transporter type 1, transmembrane domain"/>
    <property type="match status" value="1"/>
</dbReference>
<dbReference type="SMART" id="SM00382">
    <property type="entry name" value="AAA"/>
    <property type="match status" value="2"/>
</dbReference>
<dbReference type="CDD" id="cd18577">
    <property type="entry name" value="ABC_6TM_Pgp_ABCB1_D1_like"/>
    <property type="match status" value="1"/>
</dbReference>
<evidence type="ECO:0000256" key="7">
    <source>
        <dbReference type="ARBA" id="ARBA00022840"/>
    </source>
</evidence>
<evidence type="ECO:0000256" key="6">
    <source>
        <dbReference type="ARBA" id="ARBA00022741"/>
    </source>
</evidence>
<dbReference type="SUPFAM" id="SSF52540">
    <property type="entry name" value="P-loop containing nucleoside triphosphate hydrolases"/>
    <property type="match status" value="2"/>
</dbReference>
<dbReference type="AlphaFoldDB" id="A0A8T0SMF8"/>
<dbReference type="InterPro" id="IPR003593">
    <property type="entry name" value="AAA+_ATPase"/>
</dbReference>
<comment type="caution">
    <text evidence="15">The sequence shown here is derived from an EMBL/GenBank/DDBJ whole genome shotgun (WGS) entry which is preliminary data.</text>
</comment>
<dbReference type="InterPro" id="IPR039421">
    <property type="entry name" value="Type_1_exporter"/>
</dbReference>
<evidence type="ECO:0000313" key="16">
    <source>
        <dbReference type="Proteomes" id="UP000823388"/>
    </source>
</evidence>
<feature type="transmembrane region" description="Helical" evidence="12">
    <location>
        <begin position="198"/>
        <end position="214"/>
    </location>
</feature>
<dbReference type="PROSITE" id="PS50893">
    <property type="entry name" value="ABC_TRANSPORTER_2"/>
    <property type="match status" value="2"/>
</dbReference>
<evidence type="ECO:0000256" key="3">
    <source>
        <dbReference type="ARBA" id="ARBA00022448"/>
    </source>
</evidence>
<evidence type="ECO:0000256" key="1">
    <source>
        <dbReference type="ARBA" id="ARBA00004651"/>
    </source>
</evidence>
<feature type="transmembrane region" description="Helical" evidence="12">
    <location>
        <begin position="308"/>
        <end position="333"/>
    </location>
</feature>
<keyword evidence="7" id="KW-0067">ATP-binding</keyword>
<dbReference type="InterPro" id="IPR011527">
    <property type="entry name" value="ABC1_TM_dom"/>
</dbReference>
<dbReference type="GO" id="GO:0015421">
    <property type="term" value="F:ABC-type oligopeptide transporter activity"/>
    <property type="evidence" value="ECO:0007669"/>
    <property type="project" value="TreeGrafter"/>
</dbReference>
<dbReference type="EMBL" id="CM029045">
    <property type="protein sequence ID" value="KAG2598193.1"/>
    <property type="molecule type" value="Genomic_DNA"/>
</dbReference>
<dbReference type="OrthoDB" id="6500128at2759"/>
<dbReference type="InterPro" id="IPR027417">
    <property type="entry name" value="P-loop_NTPase"/>
</dbReference>
<comment type="similarity">
    <text evidence="2">Belongs to the ABC transporter superfamily. ABCB family. Multidrug resistance exporter (TC 3.A.1.201) subfamily.</text>
</comment>
<dbReference type="InterPro" id="IPR003439">
    <property type="entry name" value="ABC_transporter-like_ATP-bd"/>
</dbReference>
<dbReference type="PANTHER" id="PTHR43394:SF16">
    <property type="entry name" value="ABC TRANSPORTER B FAMILY MEMBER 4-LIKE ISOFORM X1"/>
    <property type="match status" value="1"/>
</dbReference>
<evidence type="ECO:0000256" key="11">
    <source>
        <dbReference type="SAM" id="MobiDB-lite"/>
    </source>
</evidence>
<evidence type="ECO:0000259" key="14">
    <source>
        <dbReference type="PROSITE" id="PS50929"/>
    </source>
</evidence>
<dbReference type="GO" id="GO:0005886">
    <property type="term" value="C:plasma membrane"/>
    <property type="evidence" value="ECO:0007669"/>
    <property type="project" value="UniProtKB-SubCell"/>
</dbReference>
<feature type="transmembrane region" description="Helical" evidence="12">
    <location>
        <begin position="94"/>
        <end position="115"/>
    </location>
</feature>
<dbReference type="Gene3D" id="3.40.50.300">
    <property type="entry name" value="P-loop containing nucleotide triphosphate hydrolases"/>
    <property type="match status" value="2"/>
</dbReference>
<dbReference type="FunFam" id="3.40.50.300:FF:000066">
    <property type="entry name" value="ABC transporter B family member 1"/>
    <property type="match status" value="2"/>
</dbReference>
<organism evidence="15 16">
    <name type="scientific">Panicum virgatum</name>
    <name type="common">Blackwell switchgrass</name>
    <dbReference type="NCBI Taxonomy" id="38727"/>
    <lineage>
        <taxon>Eukaryota</taxon>
        <taxon>Viridiplantae</taxon>
        <taxon>Streptophyta</taxon>
        <taxon>Embryophyta</taxon>
        <taxon>Tracheophyta</taxon>
        <taxon>Spermatophyta</taxon>
        <taxon>Magnoliopsida</taxon>
        <taxon>Liliopsida</taxon>
        <taxon>Poales</taxon>
        <taxon>Poaceae</taxon>
        <taxon>PACMAD clade</taxon>
        <taxon>Panicoideae</taxon>
        <taxon>Panicodae</taxon>
        <taxon>Paniceae</taxon>
        <taxon>Panicinae</taxon>
        <taxon>Panicum</taxon>
        <taxon>Panicum sect. Hiantes</taxon>
    </lineage>
</organism>
<feature type="domain" description="ABC transporter" evidence="13">
    <location>
        <begin position="1017"/>
        <end position="1254"/>
    </location>
</feature>
<dbReference type="Proteomes" id="UP000823388">
    <property type="component" value="Chromosome 5K"/>
</dbReference>
<reference evidence="15" key="1">
    <citation type="submission" date="2020-05" db="EMBL/GenBank/DDBJ databases">
        <title>WGS assembly of Panicum virgatum.</title>
        <authorList>
            <person name="Lovell J.T."/>
            <person name="Jenkins J."/>
            <person name="Shu S."/>
            <person name="Juenger T.E."/>
            <person name="Schmutz J."/>
        </authorList>
    </citation>
    <scope>NUCLEOTIDE SEQUENCE</scope>
    <source>
        <strain evidence="15">AP13</strain>
    </source>
</reference>
<evidence type="ECO:0000256" key="12">
    <source>
        <dbReference type="SAM" id="Phobius"/>
    </source>
</evidence>
<keyword evidence="5" id="KW-0677">Repeat</keyword>
<keyword evidence="3" id="KW-0813">Transport</keyword>
<gene>
    <name evidence="15" type="ORF">PVAP13_5KG302700</name>
</gene>
<comment type="subcellular location">
    <subcellularLocation>
        <location evidence="1">Cell membrane</location>
        <topology evidence="1">Multi-pass membrane protein</topology>
    </subcellularLocation>
</comment>
<keyword evidence="8 12" id="KW-1133">Transmembrane helix</keyword>
<evidence type="ECO:0000256" key="10">
    <source>
        <dbReference type="ARBA" id="ARBA00023180"/>
    </source>
</evidence>
<evidence type="ECO:0000256" key="2">
    <source>
        <dbReference type="ARBA" id="ARBA00007577"/>
    </source>
</evidence>
<evidence type="ECO:0000259" key="13">
    <source>
        <dbReference type="PROSITE" id="PS50893"/>
    </source>
</evidence>
<dbReference type="SUPFAM" id="SSF90123">
    <property type="entry name" value="ABC transporter transmembrane region"/>
    <property type="match status" value="2"/>
</dbReference>
<dbReference type="GO" id="GO:0005524">
    <property type="term" value="F:ATP binding"/>
    <property type="evidence" value="ECO:0007669"/>
    <property type="project" value="UniProtKB-KW"/>
</dbReference>
<dbReference type="PANTHER" id="PTHR43394">
    <property type="entry name" value="ATP-DEPENDENT PERMEASE MDL1, MITOCHONDRIAL"/>
    <property type="match status" value="1"/>
</dbReference>
<feature type="transmembrane region" description="Helical" evidence="12">
    <location>
        <begin position="918"/>
        <end position="943"/>
    </location>
</feature>